<feature type="region of interest" description="Disordered" evidence="1">
    <location>
        <begin position="1"/>
        <end position="122"/>
    </location>
</feature>
<organism evidence="3 4">
    <name type="scientific">Pseudonocardia thermophila</name>
    <dbReference type="NCBI Taxonomy" id="1848"/>
    <lineage>
        <taxon>Bacteria</taxon>
        <taxon>Bacillati</taxon>
        <taxon>Actinomycetota</taxon>
        <taxon>Actinomycetes</taxon>
        <taxon>Pseudonocardiales</taxon>
        <taxon>Pseudonocardiaceae</taxon>
        <taxon>Pseudonocardia</taxon>
    </lineage>
</organism>
<protein>
    <recommendedName>
        <fullName evidence="2">DUF5709 domain-containing protein</fullName>
    </recommendedName>
</protein>
<feature type="region of interest" description="Disordered" evidence="1">
    <location>
        <begin position="137"/>
        <end position="158"/>
    </location>
</feature>
<sequence>MTDPDEGDDLDQLDQDAQFDPADTLVERGREGERFDVLDEGWSPPERPYAVDDWGTTAREEREGEPIEERLARELPDAAEEAGDRDVDPETGERLGDTGDTDGELLDDEVGEERSGRLAATGGAFVDDEELYARDEGISGGAASAEEAAVHTVREDAE</sequence>
<reference evidence="3 4" key="1">
    <citation type="submission" date="2016-11" db="EMBL/GenBank/DDBJ databases">
        <authorList>
            <person name="Jaros S."/>
            <person name="Januszkiewicz K."/>
            <person name="Wedrychowicz H."/>
        </authorList>
    </citation>
    <scope>NUCLEOTIDE SEQUENCE [LARGE SCALE GENOMIC DNA]</scope>
    <source>
        <strain evidence="3 4">DSM 43832</strain>
    </source>
</reference>
<evidence type="ECO:0000256" key="1">
    <source>
        <dbReference type="SAM" id="MobiDB-lite"/>
    </source>
</evidence>
<dbReference type="Pfam" id="PF18970">
    <property type="entry name" value="DUF5709"/>
    <property type="match status" value="1"/>
</dbReference>
<name>A0A1M6Q0L2_PSETH</name>
<feature type="domain" description="DUF5709" evidence="2">
    <location>
        <begin position="109"/>
        <end position="155"/>
    </location>
</feature>
<proteinExistence type="predicted"/>
<feature type="compositionally biased region" description="Acidic residues" evidence="1">
    <location>
        <begin position="99"/>
        <end position="111"/>
    </location>
</feature>
<accession>A0A1M6Q0L2</accession>
<feature type="compositionally biased region" description="Basic and acidic residues" evidence="1">
    <location>
        <begin position="25"/>
        <end position="37"/>
    </location>
</feature>
<dbReference type="AlphaFoldDB" id="A0A1M6Q0L2"/>
<evidence type="ECO:0000313" key="4">
    <source>
        <dbReference type="Proteomes" id="UP000184363"/>
    </source>
</evidence>
<feature type="compositionally biased region" description="Basic and acidic residues" evidence="1">
    <location>
        <begin position="148"/>
        <end position="158"/>
    </location>
</feature>
<evidence type="ECO:0000313" key="3">
    <source>
        <dbReference type="EMBL" id="SHK13748.1"/>
    </source>
</evidence>
<dbReference type="STRING" id="1848.SAMN05443637_10323"/>
<dbReference type="OrthoDB" id="3212066at2"/>
<evidence type="ECO:0000259" key="2">
    <source>
        <dbReference type="Pfam" id="PF18970"/>
    </source>
</evidence>
<keyword evidence="4" id="KW-1185">Reference proteome</keyword>
<dbReference type="InterPro" id="IPR043763">
    <property type="entry name" value="DUF5709"/>
</dbReference>
<feature type="compositionally biased region" description="Acidic residues" evidence="1">
    <location>
        <begin position="1"/>
        <end position="14"/>
    </location>
</feature>
<dbReference type="Proteomes" id="UP000184363">
    <property type="component" value="Unassembled WGS sequence"/>
</dbReference>
<gene>
    <name evidence="3" type="ORF">SAMN05443637_10323</name>
</gene>
<dbReference type="RefSeq" id="WP_073455592.1">
    <property type="nucleotide sequence ID" value="NZ_FRAP01000003.1"/>
</dbReference>
<feature type="compositionally biased region" description="Basic and acidic residues" evidence="1">
    <location>
        <begin position="58"/>
        <end position="97"/>
    </location>
</feature>
<dbReference type="EMBL" id="FRAP01000003">
    <property type="protein sequence ID" value="SHK13748.1"/>
    <property type="molecule type" value="Genomic_DNA"/>
</dbReference>